<name>A0A168AAJ9_9FLAO</name>
<comment type="caution">
    <text evidence="2">The sequence shown here is derived from an EMBL/GenBank/DDBJ whole genome shotgun (WGS) entry which is preliminary data.</text>
</comment>
<sequence>MVFVLSIFQSCSPEEVVLQNESLTKSRDYSFKKINFLELKKINNQAFIESAKLKNVVASDKNKTSNSTFNYDIDLQNIQYVKRANDDETFSFRIFQVPTATFQQNIIVEFKKNEEPQSYLVTYYLNKQVNQINNSNDFIRAIKSTSTVKIENQLKTHRTTSGGCLQVGYYEEVDACEGNLDTSPRCYNSDGTRATINVFKVIDSACSTGGGPTDFIPLASQWDFSNTSSSNPYSEYTGTTTGGSTAGGETTDLNIFLPNYFEGSDLSDPAVQNMLQINQFITTLYNSSNEIKGVIDNTEWLMAYTNYWIGTNGGLTSSNQIALTYAFNNIPTIFNQYYNNDYTPSQVANFKFSVFQFLLYHGEWLSNLDPQIQISILETITSFEQIEFVNGTINFMIENPSATWENIFHNRTALDRNSAEDLDNNQEGGNDTSVYSDFNPQQTWTTINRVIRTSQFVGWGTPGIKRNCMDYAKAQIAKNGYQISNYGSADQTLQIYDEQNGVNNTNLKKGLSYLKYALSNNIPVIVGIDDNPGHPGNPDKSTDHFVVLVGMGSNSNGNYFQFYDNASGTTSQGTSSLNLLYYNPQTGKISGKSQCVEYVNSVAHDYIITQIRKSKPKP</sequence>
<gene>
    <name evidence="2" type="ORF">FBFR_00120</name>
</gene>
<feature type="region of interest" description="Disordered" evidence="1">
    <location>
        <begin position="418"/>
        <end position="437"/>
    </location>
</feature>
<accession>A0A168AAJ9</accession>
<reference evidence="2 3" key="1">
    <citation type="submission" date="2016-03" db="EMBL/GenBank/DDBJ databases">
        <title>Draft genome sequence of Flavobacterium fryxellicola DSM 16209.</title>
        <authorList>
            <person name="Shin S.-K."/>
            <person name="Yi H."/>
        </authorList>
    </citation>
    <scope>NUCLEOTIDE SEQUENCE [LARGE SCALE GENOMIC DNA]</scope>
    <source>
        <strain evidence="2 3">DSM 16209</strain>
    </source>
</reference>
<dbReference type="AlphaFoldDB" id="A0A168AAJ9"/>
<evidence type="ECO:0000313" key="3">
    <source>
        <dbReference type="Proteomes" id="UP000077164"/>
    </source>
</evidence>
<proteinExistence type="predicted"/>
<protein>
    <submittedName>
        <fullName evidence="2">Uncharacterized protein</fullName>
    </submittedName>
</protein>
<evidence type="ECO:0000256" key="1">
    <source>
        <dbReference type="SAM" id="MobiDB-lite"/>
    </source>
</evidence>
<dbReference type="Proteomes" id="UP000077164">
    <property type="component" value="Unassembled WGS sequence"/>
</dbReference>
<keyword evidence="3" id="KW-1185">Reference proteome</keyword>
<dbReference type="RefSeq" id="WP_066075282.1">
    <property type="nucleotide sequence ID" value="NZ_LVJE01000001.1"/>
</dbReference>
<dbReference type="EMBL" id="LVJE01000001">
    <property type="protein sequence ID" value="OAB31283.1"/>
    <property type="molecule type" value="Genomic_DNA"/>
</dbReference>
<organism evidence="2 3">
    <name type="scientific">Flavobacterium fryxellicola</name>
    <dbReference type="NCBI Taxonomy" id="249352"/>
    <lineage>
        <taxon>Bacteria</taxon>
        <taxon>Pseudomonadati</taxon>
        <taxon>Bacteroidota</taxon>
        <taxon>Flavobacteriia</taxon>
        <taxon>Flavobacteriales</taxon>
        <taxon>Flavobacteriaceae</taxon>
        <taxon>Flavobacterium</taxon>
    </lineage>
</organism>
<dbReference type="STRING" id="249352.SAMN05444395_101763"/>
<evidence type="ECO:0000313" key="2">
    <source>
        <dbReference type="EMBL" id="OAB31283.1"/>
    </source>
</evidence>
<feature type="compositionally biased region" description="Polar residues" evidence="1">
    <location>
        <begin position="425"/>
        <end position="437"/>
    </location>
</feature>